<evidence type="ECO:0000313" key="3">
    <source>
        <dbReference type="Proteomes" id="UP001053296"/>
    </source>
</evidence>
<dbReference type="PANTHER" id="PTHR34227:SF1">
    <property type="entry name" value="DIMETHYL SULFOXIDE REDUCTASE CHAPERONE-RELATED"/>
    <property type="match status" value="1"/>
</dbReference>
<keyword evidence="1" id="KW-0143">Chaperone</keyword>
<evidence type="ECO:0000313" key="2">
    <source>
        <dbReference type="EMBL" id="BCS89320.1"/>
    </source>
</evidence>
<dbReference type="Proteomes" id="UP001053296">
    <property type="component" value="Chromosome"/>
</dbReference>
<dbReference type="InterPro" id="IPR020945">
    <property type="entry name" value="DMSO/NO3_reduct_chaperone"/>
</dbReference>
<protein>
    <recommendedName>
        <fullName evidence="4">Molecular chaperone TorD</fullName>
    </recommendedName>
</protein>
<accession>A0ABM7P8H4</accession>
<dbReference type="Gene3D" id="1.10.3480.10">
    <property type="entry name" value="TorD-like"/>
    <property type="match status" value="1"/>
</dbReference>
<dbReference type="Pfam" id="PF02613">
    <property type="entry name" value="Nitrate_red_del"/>
    <property type="match status" value="1"/>
</dbReference>
<keyword evidence="3" id="KW-1185">Reference proteome</keyword>
<name>A0ABM7P8H4_9BACT</name>
<proteinExistence type="predicted"/>
<organism evidence="2 3">
    <name type="scientific">Pseudodesulfovibrio sediminis</name>
    <dbReference type="NCBI Taxonomy" id="2810563"/>
    <lineage>
        <taxon>Bacteria</taxon>
        <taxon>Pseudomonadati</taxon>
        <taxon>Thermodesulfobacteriota</taxon>
        <taxon>Desulfovibrionia</taxon>
        <taxon>Desulfovibrionales</taxon>
        <taxon>Desulfovibrionaceae</taxon>
    </lineage>
</organism>
<dbReference type="InterPro" id="IPR050289">
    <property type="entry name" value="TorD/DmsD_chaperones"/>
</dbReference>
<reference evidence="2" key="1">
    <citation type="journal article" date="2022" name="Arch. Microbiol.">
        <title>Pseudodesulfovibrio sediminis sp. nov., a mesophilic and neutrophilic sulfate-reducing bacterium isolated from sediment of a brackish lake.</title>
        <authorList>
            <person name="Takahashi A."/>
            <person name="Kojima H."/>
            <person name="Watanabe M."/>
            <person name="Fukui M."/>
        </authorList>
    </citation>
    <scope>NUCLEOTIDE SEQUENCE</scope>
    <source>
        <strain evidence="2">SF6</strain>
    </source>
</reference>
<dbReference type="SUPFAM" id="SSF89155">
    <property type="entry name" value="TorD-like"/>
    <property type="match status" value="1"/>
</dbReference>
<dbReference type="InterPro" id="IPR036411">
    <property type="entry name" value="TorD-like_sf"/>
</dbReference>
<dbReference type="PANTHER" id="PTHR34227">
    <property type="entry name" value="CHAPERONE PROTEIN YCDY"/>
    <property type="match status" value="1"/>
</dbReference>
<dbReference type="RefSeq" id="WP_229591297.1">
    <property type="nucleotide sequence ID" value="NZ_AP024485.1"/>
</dbReference>
<evidence type="ECO:0000256" key="1">
    <source>
        <dbReference type="ARBA" id="ARBA00023186"/>
    </source>
</evidence>
<evidence type="ECO:0008006" key="4">
    <source>
        <dbReference type="Google" id="ProtNLM"/>
    </source>
</evidence>
<dbReference type="EMBL" id="AP024485">
    <property type="protein sequence ID" value="BCS89320.1"/>
    <property type="molecule type" value="Genomic_DNA"/>
</dbReference>
<gene>
    <name evidence="2" type="ORF">PSDVSF_25620</name>
</gene>
<sequence>MSSTDTKITLLKLIELSVAVFRGPDAATWDKINSAGLPELLERVQKFSLPVASVIQEMRSVLDQSLASAEGISSLETEYVRLFIAGQGGVPAPLYESCYHADEPQTMGHSAQEMRARLEQVGLAVSLDSNEPPDHLTIELEYLFFLLSEGWFGNDAQAAMGADFAKTIMLPWMRLFRDALAESDPHPVFLQTADIALYAVEAVDTA</sequence>